<dbReference type="AlphaFoldDB" id="A0A7Z9E3W0"/>
<organism evidence="1 2">
    <name type="scientific">Planktothrix paucivesiculata PCC 9631</name>
    <dbReference type="NCBI Taxonomy" id="671071"/>
    <lineage>
        <taxon>Bacteria</taxon>
        <taxon>Bacillati</taxon>
        <taxon>Cyanobacteriota</taxon>
        <taxon>Cyanophyceae</taxon>
        <taxon>Oscillatoriophycideae</taxon>
        <taxon>Oscillatoriales</taxon>
        <taxon>Microcoleaceae</taxon>
        <taxon>Planktothrix</taxon>
    </lineage>
</organism>
<sequence length="45" mass="5370">MATPHGWSFFNRDMKQPKILSLLPIPYYEKILSINLIRITIYCFP</sequence>
<accession>A0A7Z9E3W0</accession>
<evidence type="ECO:0000313" key="2">
    <source>
        <dbReference type="Proteomes" id="UP000182190"/>
    </source>
</evidence>
<keyword evidence="2" id="KW-1185">Reference proteome</keyword>
<evidence type="ECO:0000313" key="1">
    <source>
        <dbReference type="EMBL" id="VXD24165.1"/>
    </source>
</evidence>
<proteinExistence type="predicted"/>
<protein>
    <submittedName>
        <fullName evidence="1">Uncharacterized protein</fullName>
    </submittedName>
</protein>
<comment type="caution">
    <text evidence="1">The sequence shown here is derived from an EMBL/GenBank/DDBJ whole genome shotgun (WGS) entry which is preliminary data.</text>
</comment>
<reference evidence="1" key="1">
    <citation type="submission" date="2019-10" db="EMBL/GenBank/DDBJ databases">
        <authorList>
            <consortium name="Genoscope - CEA"/>
            <person name="William W."/>
        </authorList>
    </citation>
    <scope>NUCLEOTIDE SEQUENCE [LARGE SCALE GENOMIC DNA]</scope>
    <source>
        <strain evidence="1">BBR_PRJEB10994</strain>
    </source>
</reference>
<dbReference type="Proteomes" id="UP000182190">
    <property type="component" value="Unassembled WGS sequence"/>
</dbReference>
<gene>
    <name evidence="1" type="ORF">PL9631_780052</name>
</gene>
<dbReference type="EMBL" id="CZCS02000221">
    <property type="protein sequence ID" value="VXD24165.1"/>
    <property type="molecule type" value="Genomic_DNA"/>
</dbReference>
<name>A0A7Z9E3W0_9CYAN</name>